<evidence type="ECO:0000313" key="1">
    <source>
        <dbReference type="EMBL" id="CAE0363033.1"/>
    </source>
</evidence>
<name>A0A7S3JS11_9STRA</name>
<accession>A0A7S3JS11</accession>
<organism evidence="1">
    <name type="scientific">Aureoumbra lagunensis</name>
    <dbReference type="NCBI Taxonomy" id="44058"/>
    <lineage>
        <taxon>Eukaryota</taxon>
        <taxon>Sar</taxon>
        <taxon>Stramenopiles</taxon>
        <taxon>Ochrophyta</taxon>
        <taxon>Pelagophyceae</taxon>
        <taxon>Pelagomonadales</taxon>
        <taxon>Aureoumbra</taxon>
    </lineage>
</organism>
<dbReference type="SUPFAM" id="SSF48371">
    <property type="entry name" value="ARM repeat"/>
    <property type="match status" value="1"/>
</dbReference>
<dbReference type="AlphaFoldDB" id="A0A7S3JS11"/>
<proteinExistence type="predicted"/>
<sequence>MEEEFRLVLEKAVGDERGGLAENLVKAVTPALIARENIVGKLWAIIIVEDIKKIIENSQTPGVLNALAELALPQCPPLIAQELSALDMIVQLINHCSAPGMPTHKASSERRVLISCWRLIAALSTHPITKHLLTKGLDVLARQALELRTDDEILLHVSTFCSNTASDHLELALTLCDARIPRLLARLICEVQVAAEVKEHIVVAANSFAKSCNPDFTHQEDIFLRFPDALAALASSSQSRAATEGIWALHCLVTKGGMQLARKLAHNAPSVLTALEPHAQAYAAADKTQASHLTLAQRVAKLTLDDIRQEGEASNSSSSTT</sequence>
<dbReference type="EMBL" id="HBIJ01005348">
    <property type="protein sequence ID" value="CAE0363033.1"/>
    <property type="molecule type" value="Transcribed_RNA"/>
</dbReference>
<reference evidence="1" key="1">
    <citation type="submission" date="2021-01" db="EMBL/GenBank/DDBJ databases">
        <authorList>
            <person name="Corre E."/>
            <person name="Pelletier E."/>
            <person name="Niang G."/>
            <person name="Scheremetjew M."/>
            <person name="Finn R."/>
            <person name="Kale V."/>
            <person name="Holt S."/>
            <person name="Cochrane G."/>
            <person name="Meng A."/>
            <person name="Brown T."/>
            <person name="Cohen L."/>
        </authorList>
    </citation>
    <scope>NUCLEOTIDE SEQUENCE</scope>
    <source>
        <strain evidence="1">CCMP1510</strain>
    </source>
</reference>
<dbReference type="InterPro" id="IPR016024">
    <property type="entry name" value="ARM-type_fold"/>
</dbReference>
<gene>
    <name evidence="1" type="ORF">ALAG00032_LOCUS3774</name>
</gene>
<protein>
    <submittedName>
        <fullName evidence="1">Uncharacterized protein</fullName>
    </submittedName>
</protein>